<keyword evidence="7" id="KW-1185">Reference proteome</keyword>
<dbReference type="SUPFAM" id="SSF46689">
    <property type="entry name" value="Homeodomain-like"/>
    <property type="match status" value="1"/>
</dbReference>
<evidence type="ECO:0000313" key="6">
    <source>
        <dbReference type="EMBL" id="PTL59587.1"/>
    </source>
</evidence>
<dbReference type="AlphaFoldDB" id="A0A2T4UK52"/>
<evidence type="ECO:0000259" key="5">
    <source>
        <dbReference type="PROSITE" id="PS50977"/>
    </source>
</evidence>
<sequence length="191" mass="20564">MSGNAARTTKGRTTMLRILDAAEAVIAEEGHSRATTRRIAAEAGVDKRVLAYYFESREALLAEVVGRTAGRVAATIEHELAAVPAAERSEARLLTAVWEGICSEPALVKAYVVILASDETGVREVVDGMTRDYTDLLRRELVALGQAPEAAEDVAPAMTAMVRGLLLSWTEGESQSSIRTTIAAVGRRIRR</sequence>
<keyword evidence="2 4" id="KW-0238">DNA-binding</keyword>
<organism evidence="6 7">
    <name type="scientific">Paraconexibacter algicola</name>
    <dbReference type="NCBI Taxonomy" id="2133960"/>
    <lineage>
        <taxon>Bacteria</taxon>
        <taxon>Bacillati</taxon>
        <taxon>Actinomycetota</taxon>
        <taxon>Thermoleophilia</taxon>
        <taxon>Solirubrobacterales</taxon>
        <taxon>Paraconexibacteraceae</taxon>
        <taxon>Paraconexibacter</taxon>
    </lineage>
</organism>
<keyword evidence="3" id="KW-0804">Transcription</keyword>
<dbReference type="GO" id="GO:0000976">
    <property type="term" value="F:transcription cis-regulatory region binding"/>
    <property type="evidence" value="ECO:0007669"/>
    <property type="project" value="TreeGrafter"/>
</dbReference>
<comment type="caution">
    <text evidence="6">The sequence shown here is derived from an EMBL/GenBank/DDBJ whole genome shotgun (WGS) entry which is preliminary data.</text>
</comment>
<dbReference type="Pfam" id="PF00440">
    <property type="entry name" value="TetR_N"/>
    <property type="match status" value="1"/>
</dbReference>
<dbReference type="PROSITE" id="PS50977">
    <property type="entry name" value="HTH_TETR_2"/>
    <property type="match status" value="1"/>
</dbReference>
<dbReference type="Gene3D" id="1.10.357.10">
    <property type="entry name" value="Tetracycline Repressor, domain 2"/>
    <property type="match status" value="1"/>
</dbReference>
<gene>
    <name evidence="6" type="ORF">C7Y72_07960</name>
</gene>
<reference evidence="6 7" key="1">
    <citation type="submission" date="2018-03" db="EMBL/GenBank/DDBJ databases">
        <title>Aquarubrobacter algicola gen. nov., sp. nov., a novel actinobacterium isolated from shallow eutrophic lake during the end of cyanobacterial harmful algal blooms.</title>
        <authorList>
            <person name="Chun S.J."/>
        </authorList>
    </citation>
    <scope>NUCLEOTIDE SEQUENCE [LARGE SCALE GENOMIC DNA]</scope>
    <source>
        <strain evidence="6 7">Seoho-28</strain>
    </source>
</reference>
<dbReference type="PRINTS" id="PR00455">
    <property type="entry name" value="HTHTETR"/>
</dbReference>
<dbReference type="InterPro" id="IPR009057">
    <property type="entry name" value="Homeodomain-like_sf"/>
</dbReference>
<evidence type="ECO:0000256" key="4">
    <source>
        <dbReference type="PROSITE-ProRule" id="PRU00335"/>
    </source>
</evidence>
<dbReference type="PANTHER" id="PTHR30055:SF234">
    <property type="entry name" value="HTH-TYPE TRANSCRIPTIONAL REGULATOR BETI"/>
    <property type="match status" value="1"/>
</dbReference>
<dbReference type="InterPro" id="IPR050109">
    <property type="entry name" value="HTH-type_TetR-like_transc_reg"/>
</dbReference>
<feature type="domain" description="HTH tetR-type" evidence="5">
    <location>
        <begin position="12"/>
        <end position="72"/>
    </location>
</feature>
<dbReference type="InterPro" id="IPR001647">
    <property type="entry name" value="HTH_TetR"/>
</dbReference>
<accession>A0A2T4UK52</accession>
<dbReference type="GO" id="GO:0003700">
    <property type="term" value="F:DNA-binding transcription factor activity"/>
    <property type="evidence" value="ECO:0007669"/>
    <property type="project" value="TreeGrafter"/>
</dbReference>
<keyword evidence="1" id="KW-0805">Transcription regulation</keyword>
<evidence type="ECO:0000256" key="2">
    <source>
        <dbReference type="ARBA" id="ARBA00023125"/>
    </source>
</evidence>
<evidence type="ECO:0000256" key="3">
    <source>
        <dbReference type="ARBA" id="ARBA00023163"/>
    </source>
</evidence>
<evidence type="ECO:0000313" key="7">
    <source>
        <dbReference type="Proteomes" id="UP000240739"/>
    </source>
</evidence>
<proteinExistence type="predicted"/>
<protein>
    <recommendedName>
        <fullName evidence="5">HTH tetR-type domain-containing protein</fullName>
    </recommendedName>
</protein>
<dbReference type="PANTHER" id="PTHR30055">
    <property type="entry name" value="HTH-TYPE TRANSCRIPTIONAL REGULATOR RUTR"/>
    <property type="match status" value="1"/>
</dbReference>
<feature type="DNA-binding region" description="H-T-H motif" evidence="4">
    <location>
        <begin position="35"/>
        <end position="54"/>
    </location>
</feature>
<dbReference type="EMBL" id="PYYB01000001">
    <property type="protein sequence ID" value="PTL59587.1"/>
    <property type="molecule type" value="Genomic_DNA"/>
</dbReference>
<name>A0A2T4UK52_9ACTN</name>
<dbReference type="Proteomes" id="UP000240739">
    <property type="component" value="Unassembled WGS sequence"/>
</dbReference>
<evidence type="ECO:0000256" key="1">
    <source>
        <dbReference type="ARBA" id="ARBA00023015"/>
    </source>
</evidence>